<evidence type="ECO:0000256" key="4">
    <source>
        <dbReference type="ARBA" id="ARBA00023004"/>
    </source>
</evidence>
<evidence type="ECO:0000256" key="3">
    <source>
        <dbReference type="ARBA" id="ARBA00022723"/>
    </source>
</evidence>
<keyword evidence="2" id="KW-0949">S-adenosyl-L-methionine</keyword>
<dbReference type="InterPro" id="IPR051198">
    <property type="entry name" value="BchE-like"/>
</dbReference>
<evidence type="ECO:0000313" key="7">
    <source>
        <dbReference type="Proteomes" id="UP000231567"/>
    </source>
</evidence>
<dbReference type="PANTHER" id="PTHR43409:SF7">
    <property type="entry name" value="BLL1977 PROTEIN"/>
    <property type="match status" value="1"/>
</dbReference>
<evidence type="ECO:0000256" key="5">
    <source>
        <dbReference type="ARBA" id="ARBA00023014"/>
    </source>
</evidence>
<comment type="caution">
    <text evidence="6">The sequence shown here is derived from an EMBL/GenBank/DDBJ whole genome shotgun (WGS) entry which is preliminary data.</text>
</comment>
<dbReference type="EMBL" id="PCRM01000019">
    <property type="protein sequence ID" value="PIP21753.1"/>
    <property type="molecule type" value="Genomic_DNA"/>
</dbReference>
<dbReference type="AlphaFoldDB" id="A0A2G9YSQ1"/>
<dbReference type="GO" id="GO:0051536">
    <property type="term" value="F:iron-sulfur cluster binding"/>
    <property type="evidence" value="ECO:0007669"/>
    <property type="project" value="UniProtKB-KW"/>
</dbReference>
<name>A0A2G9YSQ1_9BACT</name>
<sequence length="299" mass="32883">HTIIIWDELTQQGRLTEETLPQADIYGIGGLSTSRKRAYQLSRMIRSLGKKVVAGGIDVTGNYLEGNGAELLENFDSIVVGRLTSKLWQQVLADLSNGITQKVYQAGPDEPWEFVLPPHYLINPKFYVFTAIRTSAGCSQNCPFCTVHLVTGGRRIVHCKSQTLLKEELKLLPKTWFPDLLYDDSFGADQNDALEVSLPLLQARGRPWVTEITLKALCGKDGLSGLLDQMVASGCVGVYVGIENLDRPVSAKSLSREATEKAIERIHAAGLLILGSFILDVNGTETPESIRETIKWAIA</sequence>
<accession>A0A2G9YSQ1</accession>
<evidence type="ECO:0000313" key="6">
    <source>
        <dbReference type="EMBL" id="PIP21753.1"/>
    </source>
</evidence>
<keyword evidence="5" id="KW-0411">Iron-sulfur</keyword>
<dbReference type="GO" id="GO:0046872">
    <property type="term" value="F:metal ion binding"/>
    <property type="evidence" value="ECO:0007669"/>
    <property type="project" value="UniProtKB-KW"/>
</dbReference>
<dbReference type="SFLD" id="SFLDG01082">
    <property type="entry name" value="B12-binding_domain_containing"/>
    <property type="match status" value="1"/>
</dbReference>
<dbReference type="SUPFAM" id="SSF102114">
    <property type="entry name" value="Radical SAM enzymes"/>
    <property type="match status" value="1"/>
</dbReference>
<proteinExistence type="predicted"/>
<dbReference type="Proteomes" id="UP000231567">
    <property type="component" value="Unassembled WGS sequence"/>
</dbReference>
<gene>
    <name evidence="6" type="ORF">COX39_01225</name>
</gene>
<dbReference type="Gene3D" id="3.40.50.280">
    <property type="entry name" value="Cobalamin-binding domain"/>
    <property type="match status" value="1"/>
</dbReference>
<protein>
    <recommendedName>
        <fullName evidence="8">Radical SAM core domain-containing protein</fullName>
    </recommendedName>
</protein>
<evidence type="ECO:0000256" key="2">
    <source>
        <dbReference type="ARBA" id="ARBA00022691"/>
    </source>
</evidence>
<dbReference type="InterPro" id="IPR058240">
    <property type="entry name" value="rSAM_sf"/>
</dbReference>
<dbReference type="GO" id="GO:0005829">
    <property type="term" value="C:cytosol"/>
    <property type="evidence" value="ECO:0007669"/>
    <property type="project" value="TreeGrafter"/>
</dbReference>
<dbReference type="SFLD" id="SFLDS00029">
    <property type="entry name" value="Radical_SAM"/>
    <property type="match status" value="1"/>
</dbReference>
<dbReference type="PANTHER" id="PTHR43409">
    <property type="entry name" value="ANAEROBIC MAGNESIUM-PROTOPORPHYRIN IX MONOMETHYL ESTER CYCLASE-RELATED"/>
    <property type="match status" value="1"/>
</dbReference>
<feature type="non-terminal residue" evidence="6">
    <location>
        <position position="1"/>
    </location>
</feature>
<evidence type="ECO:0000256" key="1">
    <source>
        <dbReference type="ARBA" id="ARBA00001966"/>
    </source>
</evidence>
<keyword evidence="3" id="KW-0479">Metal-binding</keyword>
<dbReference type="GO" id="GO:0003824">
    <property type="term" value="F:catalytic activity"/>
    <property type="evidence" value="ECO:0007669"/>
    <property type="project" value="InterPro"/>
</dbReference>
<evidence type="ECO:0008006" key="8">
    <source>
        <dbReference type="Google" id="ProtNLM"/>
    </source>
</evidence>
<reference evidence="6 7" key="1">
    <citation type="submission" date="2017-09" db="EMBL/GenBank/DDBJ databases">
        <title>Depth-based differentiation of microbial function through sediment-hosted aquifers and enrichment of novel symbionts in the deep terrestrial subsurface.</title>
        <authorList>
            <person name="Probst A.J."/>
            <person name="Ladd B."/>
            <person name="Jarett J.K."/>
            <person name="Geller-Mcgrath D.E."/>
            <person name="Sieber C.M."/>
            <person name="Emerson J.B."/>
            <person name="Anantharaman K."/>
            <person name="Thomas B.C."/>
            <person name="Malmstrom R."/>
            <person name="Stieglmeier M."/>
            <person name="Klingl A."/>
            <person name="Woyke T."/>
            <person name="Ryan C.M."/>
            <person name="Banfield J.F."/>
        </authorList>
    </citation>
    <scope>NUCLEOTIDE SEQUENCE [LARGE SCALE GENOMIC DNA]</scope>
    <source>
        <strain evidence="6">CG23_combo_of_CG06-09_8_20_14_all_40_13</strain>
    </source>
</reference>
<comment type="cofactor">
    <cofactor evidence="1">
        <name>[4Fe-4S] cluster</name>
        <dbReference type="ChEBI" id="CHEBI:49883"/>
    </cofactor>
</comment>
<dbReference type="InterPro" id="IPR007197">
    <property type="entry name" value="rSAM"/>
</dbReference>
<keyword evidence="4" id="KW-0408">Iron</keyword>
<organism evidence="6 7">
    <name type="scientific">Candidatus Nealsonbacteria bacterium CG23_combo_of_CG06-09_8_20_14_all_40_13</name>
    <dbReference type="NCBI Taxonomy" id="1974724"/>
    <lineage>
        <taxon>Bacteria</taxon>
        <taxon>Candidatus Nealsoniibacteriota</taxon>
    </lineage>
</organism>